<dbReference type="SMART" id="SM00318">
    <property type="entry name" value="SNc"/>
    <property type="match status" value="1"/>
</dbReference>
<dbReference type="GO" id="GO:0005737">
    <property type="term" value="C:cytoplasm"/>
    <property type="evidence" value="ECO:0007669"/>
    <property type="project" value="TreeGrafter"/>
</dbReference>
<sequence>MNNEDHKTEDTAPSVDSTGEKESEKDVEEMVEEMLKEVGIKSIFQDVHNFIETAFNSLDSRLASITIRELKITREVITSKFDELAVYANYEAKRRMKKTTLPKGVKYLLETFPVDEKDVTDGNSFTVYVNTLEPDLSPLYEDVKEDVKAEVMDVKAKVDEAWVKSAEALEKKRYEEATQHMKTIASHGYRLLKLHGQEVIGMPLQIRLRGMDAPESGQYYGKEAQAELTKIVKGKKLTVLPYHQDEYHRWVADIYWHDDLFRSGCLRTVLLGMMNTMIRALYLERQLKNCDWQEEAKKKGVGLWAYPNPEEPWEWRKKNPREARRA</sequence>
<dbReference type="PROSITE" id="PS50830">
    <property type="entry name" value="TNASE_3"/>
    <property type="match status" value="1"/>
</dbReference>
<dbReference type="InterPro" id="IPR035437">
    <property type="entry name" value="SNase_OB-fold_sf"/>
</dbReference>
<dbReference type="Pfam" id="PF00565">
    <property type="entry name" value="SNase"/>
    <property type="match status" value="1"/>
</dbReference>
<keyword evidence="1" id="KW-0540">Nuclease</keyword>
<proteinExistence type="predicted"/>
<evidence type="ECO:0000256" key="2">
    <source>
        <dbReference type="ARBA" id="ARBA00022759"/>
    </source>
</evidence>
<dbReference type="EMBL" id="CACVBM020000044">
    <property type="protein sequence ID" value="CAA7013510.1"/>
    <property type="molecule type" value="Genomic_DNA"/>
</dbReference>
<dbReference type="AlphaFoldDB" id="A0A6D2HGP9"/>
<organism evidence="6 7">
    <name type="scientific">Microthlaspi erraticum</name>
    <dbReference type="NCBI Taxonomy" id="1685480"/>
    <lineage>
        <taxon>Eukaryota</taxon>
        <taxon>Viridiplantae</taxon>
        <taxon>Streptophyta</taxon>
        <taxon>Embryophyta</taxon>
        <taxon>Tracheophyta</taxon>
        <taxon>Spermatophyta</taxon>
        <taxon>Magnoliopsida</taxon>
        <taxon>eudicotyledons</taxon>
        <taxon>Gunneridae</taxon>
        <taxon>Pentapetalae</taxon>
        <taxon>rosids</taxon>
        <taxon>malvids</taxon>
        <taxon>Brassicales</taxon>
        <taxon>Brassicaceae</taxon>
        <taxon>Coluteocarpeae</taxon>
        <taxon>Microthlaspi</taxon>
    </lineage>
</organism>
<dbReference type="Gene3D" id="2.40.50.90">
    <property type="match status" value="1"/>
</dbReference>
<keyword evidence="3" id="KW-0378">Hydrolase</keyword>
<dbReference type="PANTHER" id="PTHR12302:SF3">
    <property type="entry name" value="SERINE_THREONINE-PROTEIN KINASE 31"/>
    <property type="match status" value="1"/>
</dbReference>
<evidence type="ECO:0000256" key="3">
    <source>
        <dbReference type="ARBA" id="ARBA00022801"/>
    </source>
</evidence>
<accession>A0A6D2HGP9</accession>
<dbReference type="OrthoDB" id="430293at2759"/>
<keyword evidence="2" id="KW-0255">Endonuclease</keyword>
<feature type="domain" description="TNase-like" evidence="5">
    <location>
        <begin position="119"/>
        <end position="306"/>
    </location>
</feature>
<dbReference type="Proteomes" id="UP000467841">
    <property type="component" value="Unassembled WGS sequence"/>
</dbReference>
<gene>
    <name evidence="6" type="ORF">MERR_LOCUS744</name>
</gene>
<evidence type="ECO:0000259" key="5">
    <source>
        <dbReference type="PROSITE" id="PS50830"/>
    </source>
</evidence>
<protein>
    <recommendedName>
        <fullName evidence="5">TNase-like domain-containing protein</fullName>
    </recommendedName>
</protein>
<evidence type="ECO:0000256" key="1">
    <source>
        <dbReference type="ARBA" id="ARBA00022722"/>
    </source>
</evidence>
<evidence type="ECO:0000313" key="7">
    <source>
        <dbReference type="Proteomes" id="UP000467841"/>
    </source>
</evidence>
<dbReference type="PANTHER" id="PTHR12302">
    <property type="entry name" value="EBNA2 BINDING PROTEIN P100"/>
    <property type="match status" value="1"/>
</dbReference>
<dbReference type="GO" id="GO:0016787">
    <property type="term" value="F:hydrolase activity"/>
    <property type="evidence" value="ECO:0007669"/>
    <property type="project" value="UniProtKB-KW"/>
</dbReference>
<comment type="caution">
    <text evidence="6">The sequence shown here is derived from an EMBL/GenBank/DDBJ whole genome shotgun (WGS) entry which is preliminary data.</text>
</comment>
<feature type="compositionally biased region" description="Basic and acidic residues" evidence="4">
    <location>
        <begin position="1"/>
        <end position="10"/>
    </location>
</feature>
<name>A0A6D2HGP9_9BRAS</name>
<dbReference type="InterPro" id="IPR016071">
    <property type="entry name" value="Staphylococal_nuclease_OB-fold"/>
</dbReference>
<evidence type="ECO:0000313" key="6">
    <source>
        <dbReference type="EMBL" id="CAA7013510.1"/>
    </source>
</evidence>
<evidence type="ECO:0000256" key="4">
    <source>
        <dbReference type="SAM" id="MobiDB-lite"/>
    </source>
</evidence>
<dbReference type="GO" id="GO:0004519">
    <property type="term" value="F:endonuclease activity"/>
    <property type="evidence" value="ECO:0007669"/>
    <property type="project" value="UniProtKB-KW"/>
</dbReference>
<dbReference type="SUPFAM" id="SSF50199">
    <property type="entry name" value="Staphylococcal nuclease"/>
    <property type="match status" value="1"/>
</dbReference>
<reference evidence="6" key="1">
    <citation type="submission" date="2020-01" db="EMBL/GenBank/DDBJ databases">
        <authorList>
            <person name="Mishra B."/>
        </authorList>
    </citation>
    <scope>NUCLEOTIDE SEQUENCE [LARGE SCALE GENOMIC DNA]</scope>
</reference>
<feature type="region of interest" description="Disordered" evidence="4">
    <location>
        <begin position="1"/>
        <end position="27"/>
    </location>
</feature>
<keyword evidence="7" id="KW-1185">Reference proteome</keyword>